<reference evidence="6 7" key="1">
    <citation type="submission" date="2019-05" db="EMBL/GenBank/DDBJ databases">
        <title>Nesterenkonia sp. GY074 isolated from the Southern Atlantic Ocean.</title>
        <authorList>
            <person name="Zhang G."/>
        </authorList>
    </citation>
    <scope>NUCLEOTIDE SEQUENCE [LARGE SCALE GENOMIC DNA]</scope>
    <source>
        <strain evidence="6 7">GY074</strain>
    </source>
</reference>
<evidence type="ECO:0000259" key="5">
    <source>
        <dbReference type="Pfam" id="PF01243"/>
    </source>
</evidence>
<feature type="binding site" evidence="4">
    <location>
        <begin position="67"/>
        <end position="72"/>
    </location>
    <ligand>
        <name>FMN</name>
        <dbReference type="ChEBI" id="CHEBI:58210"/>
    </ligand>
</feature>
<evidence type="ECO:0000313" key="7">
    <source>
        <dbReference type="Proteomes" id="UP000310458"/>
    </source>
</evidence>
<dbReference type="InterPro" id="IPR012349">
    <property type="entry name" value="Split_barrel_FMN-bd"/>
</dbReference>
<feature type="binding site" evidence="4">
    <location>
        <position position="89"/>
    </location>
    <ligand>
        <name>FMN</name>
        <dbReference type="ChEBI" id="CHEBI:58210"/>
    </ligand>
</feature>
<dbReference type="InterPro" id="IPR000659">
    <property type="entry name" value="Pyridox_Oxase"/>
</dbReference>
<dbReference type="RefSeq" id="WP_138253776.1">
    <property type="nucleotide sequence ID" value="NZ_VAVZ01000035.1"/>
</dbReference>
<dbReference type="Pfam" id="PF01243">
    <property type="entry name" value="PNPOx_N"/>
    <property type="match status" value="1"/>
</dbReference>
<evidence type="ECO:0000256" key="2">
    <source>
        <dbReference type="ARBA" id="ARBA00022643"/>
    </source>
</evidence>
<dbReference type="PANTHER" id="PTHR10851">
    <property type="entry name" value="PYRIDOXINE-5-PHOSPHATE OXIDASE"/>
    <property type="match status" value="1"/>
</dbReference>
<dbReference type="OrthoDB" id="9780392at2"/>
<comment type="caution">
    <text evidence="6">The sequence shown here is derived from an EMBL/GenBank/DDBJ whole genome shotgun (WGS) entry which is preliminary data.</text>
</comment>
<dbReference type="PIRSF" id="PIRSF000190">
    <property type="entry name" value="Pyd_amn-ph_oxd"/>
    <property type="match status" value="1"/>
</dbReference>
<organism evidence="6 7">
    <name type="scientific">Nesterenkonia salmonea</name>
    <dbReference type="NCBI Taxonomy" id="1804987"/>
    <lineage>
        <taxon>Bacteria</taxon>
        <taxon>Bacillati</taxon>
        <taxon>Actinomycetota</taxon>
        <taxon>Actinomycetes</taxon>
        <taxon>Micrococcales</taxon>
        <taxon>Micrococcaceae</taxon>
        <taxon>Nesterenkonia</taxon>
    </lineage>
</organism>
<proteinExistence type="predicted"/>
<name>A0A5R9B8H6_9MICC</name>
<feature type="binding site" evidence="4">
    <location>
        <position position="159"/>
    </location>
    <ligand>
        <name>FMN</name>
        <dbReference type="ChEBI" id="CHEBI:58210"/>
    </ligand>
</feature>
<keyword evidence="2 4" id="KW-0288">FMN</keyword>
<evidence type="ECO:0000256" key="3">
    <source>
        <dbReference type="ARBA" id="ARBA00023002"/>
    </source>
</evidence>
<sequence length="186" mass="20666">MTDTTKALLRSIRALTGSSQALDGSNLPDDPVELFLWWLQEALDAGVEESRTMALSTVDAEGVPDSRMLILKEVDAQGWAFASTASSRKGQQLRDCPAAALTLWWQPVMRSVRVRGRVVEAEREESVADLQARSPAAQALVSADDWTLWRVVPDRVEFWQGSPDRAHTRVIYTPEGSSWRAEVAEE</sequence>
<comment type="cofactor">
    <cofactor evidence="4">
        <name>FMN</name>
        <dbReference type="ChEBI" id="CHEBI:58210"/>
    </cofactor>
    <text evidence="4">Binds 1 FMN per subunit.</text>
</comment>
<dbReference type="Proteomes" id="UP000310458">
    <property type="component" value="Unassembled WGS sequence"/>
</dbReference>
<accession>A0A5R9B8H6</accession>
<keyword evidence="1" id="KW-0285">Flavoprotein</keyword>
<keyword evidence="7" id="KW-1185">Reference proteome</keyword>
<feature type="domain" description="Pyridoxamine 5'-phosphate oxidase N-terminal" evidence="5">
    <location>
        <begin position="39"/>
        <end position="159"/>
    </location>
</feature>
<dbReference type="Gene3D" id="2.30.110.10">
    <property type="entry name" value="Electron Transport, Fmn-binding Protein, Chain A"/>
    <property type="match status" value="2"/>
</dbReference>
<dbReference type="GO" id="GO:0010181">
    <property type="term" value="F:FMN binding"/>
    <property type="evidence" value="ECO:0007669"/>
    <property type="project" value="InterPro"/>
</dbReference>
<gene>
    <name evidence="6" type="ORF">FEF26_11985</name>
</gene>
<dbReference type="InterPro" id="IPR011576">
    <property type="entry name" value="Pyridox_Oxase_N"/>
</dbReference>
<dbReference type="AlphaFoldDB" id="A0A5R9B8H6"/>
<dbReference type="PANTHER" id="PTHR10851:SF0">
    <property type="entry name" value="PYRIDOXINE-5'-PHOSPHATE OXIDASE"/>
    <property type="match status" value="1"/>
</dbReference>
<evidence type="ECO:0000313" key="6">
    <source>
        <dbReference type="EMBL" id="TLP94400.1"/>
    </source>
</evidence>
<feature type="binding site" evidence="4">
    <location>
        <position position="88"/>
    </location>
    <ligand>
        <name>FMN</name>
        <dbReference type="ChEBI" id="CHEBI:58210"/>
    </ligand>
</feature>
<keyword evidence="3" id="KW-0560">Oxidoreductase</keyword>
<protein>
    <submittedName>
        <fullName evidence="6">Pyridoxamine 5'-phosphate oxidase</fullName>
    </submittedName>
</protein>
<evidence type="ECO:0000256" key="1">
    <source>
        <dbReference type="ARBA" id="ARBA00022630"/>
    </source>
</evidence>
<dbReference type="EMBL" id="VAVZ01000035">
    <property type="protein sequence ID" value="TLP94400.1"/>
    <property type="molecule type" value="Genomic_DNA"/>
</dbReference>
<dbReference type="GO" id="GO:0008615">
    <property type="term" value="P:pyridoxine biosynthetic process"/>
    <property type="evidence" value="ECO:0007669"/>
    <property type="project" value="InterPro"/>
</dbReference>
<evidence type="ECO:0000256" key="4">
    <source>
        <dbReference type="PIRSR" id="PIRSR000190-2"/>
    </source>
</evidence>
<dbReference type="GO" id="GO:0004733">
    <property type="term" value="F:pyridoxamine phosphate oxidase activity"/>
    <property type="evidence" value="ECO:0007669"/>
    <property type="project" value="InterPro"/>
</dbReference>
<feature type="binding site" evidence="4">
    <location>
        <position position="169"/>
    </location>
    <ligand>
        <name>FMN</name>
        <dbReference type="ChEBI" id="CHEBI:58210"/>
    </ligand>
</feature>
<dbReference type="SUPFAM" id="SSF50475">
    <property type="entry name" value="FMN-binding split barrel"/>
    <property type="match status" value="1"/>
</dbReference>